<comment type="caution">
    <text evidence="1">The sequence shown here is derived from an EMBL/GenBank/DDBJ whole genome shotgun (WGS) entry which is preliminary data.</text>
</comment>
<evidence type="ECO:0000313" key="1">
    <source>
        <dbReference type="EMBL" id="KAK2838142.1"/>
    </source>
</evidence>
<dbReference type="SUPFAM" id="SSF56973">
    <property type="entry name" value="Aerolisin/ETX pore-forming domain"/>
    <property type="match status" value="1"/>
</dbReference>
<dbReference type="PANTHER" id="PTHR10628">
    <property type="entry name" value="SIALIDASE"/>
    <property type="match status" value="1"/>
</dbReference>
<dbReference type="Gene3D" id="2.120.10.10">
    <property type="match status" value="2"/>
</dbReference>
<protein>
    <recommendedName>
        <fullName evidence="3">Exo-alpha-sialidase</fullName>
    </recommendedName>
</protein>
<dbReference type="GO" id="GO:0006689">
    <property type="term" value="P:ganglioside catabolic process"/>
    <property type="evidence" value="ECO:0007669"/>
    <property type="project" value="TreeGrafter"/>
</dbReference>
<dbReference type="GO" id="GO:0005737">
    <property type="term" value="C:cytoplasm"/>
    <property type="evidence" value="ECO:0007669"/>
    <property type="project" value="TreeGrafter"/>
</dbReference>
<dbReference type="Gene3D" id="2.170.15.10">
    <property type="entry name" value="Proaerolysin, chain A, domain 3"/>
    <property type="match status" value="1"/>
</dbReference>
<evidence type="ECO:0008006" key="3">
    <source>
        <dbReference type="Google" id="ProtNLM"/>
    </source>
</evidence>
<proteinExistence type="predicted"/>
<dbReference type="Proteomes" id="UP001187415">
    <property type="component" value="Unassembled WGS sequence"/>
</dbReference>
<dbReference type="SMART" id="SM00696">
    <property type="entry name" value="DM9"/>
    <property type="match status" value="1"/>
</dbReference>
<name>A0AA88MKH6_CHASR</name>
<organism evidence="1 2">
    <name type="scientific">Channa striata</name>
    <name type="common">Snakehead murrel</name>
    <name type="synonym">Ophicephalus striatus</name>
    <dbReference type="NCBI Taxonomy" id="64152"/>
    <lineage>
        <taxon>Eukaryota</taxon>
        <taxon>Metazoa</taxon>
        <taxon>Chordata</taxon>
        <taxon>Craniata</taxon>
        <taxon>Vertebrata</taxon>
        <taxon>Euteleostomi</taxon>
        <taxon>Actinopterygii</taxon>
        <taxon>Neopterygii</taxon>
        <taxon>Teleostei</taxon>
        <taxon>Neoteleostei</taxon>
        <taxon>Acanthomorphata</taxon>
        <taxon>Anabantaria</taxon>
        <taxon>Anabantiformes</taxon>
        <taxon>Channoidei</taxon>
        <taxon>Channidae</taxon>
        <taxon>Channa</taxon>
    </lineage>
</organism>
<dbReference type="InterPro" id="IPR026856">
    <property type="entry name" value="Sialidase_fam"/>
</dbReference>
<dbReference type="GO" id="GO:0009313">
    <property type="term" value="P:oligosaccharide catabolic process"/>
    <property type="evidence" value="ECO:0007669"/>
    <property type="project" value="TreeGrafter"/>
</dbReference>
<keyword evidence="2" id="KW-1185">Reference proteome</keyword>
<dbReference type="CDD" id="cd15482">
    <property type="entry name" value="Sialidase_non-viral"/>
    <property type="match status" value="1"/>
</dbReference>
<evidence type="ECO:0000313" key="2">
    <source>
        <dbReference type="Proteomes" id="UP001187415"/>
    </source>
</evidence>
<reference evidence="1" key="1">
    <citation type="submission" date="2023-07" db="EMBL/GenBank/DDBJ databases">
        <title>Chromosome-level Genome Assembly of Striped Snakehead (Channa striata).</title>
        <authorList>
            <person name="Liu H."/>
        </authorList>
    </citation>
    <scope>NUCLEOTIDE SEQUENCE</scope>
    <source>
        <strain evidence="1">Gz</strain>
        <tissue evidence="1">Muscle</tissue>
    </source>
</reference>
<gene>
    <name evidence="1" type="ORF">Q5P01_015354</name>
</gene>
<dbReference type="InterPro" id="IPR006616">
    <property type="entry name" value="DM9_repeat"/>
</dbReference>
<dbReference type="InterPro" id="IPR036278">
    <property type="entry name" value="Sialidase_sf"/>
</dbReference>
<dbReference type="EMBL" id="JAUPFM010000011">
    <property type="protein sequence ID" value="KAK2838142.1"/>
    <property type="molecule type" value="Genomic_DNA"/>
</dbReference>
<dbReference type="GO" id="GO:0016020">
    <property type="term" value="C:membrane"/>
    <property type="evidence" value="ECO:0007669"/>
    <property type="project" value="TreeGrafter"/>
</dbReference>
<dbReference type="CDD" id="cd20220">
    <property type="entry name" value="PFM_natterin-3-like"/>
    <property type="match status" value="1"/>
</dbReference>
<dbReference type="Pfam" id="PF11901">
    <property type="entry name" value="DM9"/>
    <property type="match status" value="1"/>
</dbReference>
<dbReference type="SUPFAM" id="SSF50939">
    <property type="entry name" value="Sialidases"/>
    <property type="match status" value="2"/>
</dbReference>
<dbReference type="GO" id="GO:0004308">
    <property type="term" value="F:exo-alpha-sialidase activity"/>
    <property type="evidence" value="ECO:0007669"/>
    <property type="project" value="InterPro"/>
</dbReference>
<accession>A0AA88MKH6</accession>
<sequence length="684" mass="77660">MADKPSSDLKLEMEMTTVFKSNKKEDRVYRIPALVYDADEKILLSFAEKRRTEDDAHSSAVVMKRGTVKKDGSTVTVTFEEPEVELLKKTHCGPRPMNPCPVYEKHSNTSRTLFLFFIFVKDEVKEQQQIQNYNNKAHLCYIKSTDAGKSWSEVFHVSEYLEQMKNWATFAVGPGHAQNKTEDQRPKWLLYSHPTHKCRKDLGVYLNESPPDPSKWSKPWIINPGPSGYSDLVYMGDGWFACLMERGEKIETEQIDLKVEVPAEASVQLSKGYTMTEEISNSISVELKVPPNHQYKMKLSSSLLLLLVVSADSLQNILQRSSWHKNVSPLTPDLEETAERSTLTHRHILSPAKVKQKRQTETSSSALNNILKWQTWNGSLPNGSVSIDNGYAKRIDYVCQHHCIAGFYNPDMGPYCNYPYGDKEYKAASFKILVNEDDFENLEWKDDSYGSVPPSSVKTCHNNDIYVGKNKYGLGKVHRKHKAFFLPWEGSEYWYKYYQVLTINTDIQSEDVSDIKYNTNGAEIITYPPENMHISTMSNYECDPVRMSTILSKMIRVEKRWDISSSITFGLTKTIKAGVPFVADGSIEISTALSFQFSGGHTNTEEINLSTSVDFTVPPNHSCKARMVGHKYKVNVPFTARLSRTYRNGVTTWTSVSGTYDGVQVGEVHSEVDRCKPVPDAQSC</sequence>
<dbReference type="PANTHER" id="PTHR10628:SF23">
    <property type="entry name" value="SIALIDASE-3"/>
    <property type="match status" value="1"/>
</dbReference>
<dbReference type="AlphaFoldDB" id="A0AA88MKH6"/>